<evidence type="ECO:0000256" key="1">
    <source>
        <dbReference type="SAM" id="Coils"/>
    </source>
</evidence>
<name>A0ABZ2TQH4_9BACT</name>
<gene>
    <name evidence="3" type="ORF">LQ356_03200</name>
</gene>
<dbReference type="Proteomes" id="UP001622612">
    <property type="component" value="Chromosome"/>
</dbReference>
<organism evidence="3 4">
    <name type="scientific">Metamycoplasma faucium</name>
    <dbReference type="NCBI Taxonomy" id="56142"/>
    <lineage>
        <taxon>Bacteria</taxon>
        <taxon>Bacillati</taxon>
        <taxon>Mycoplasmatota</taxon>
        <taxon>Mycoplasmoidales</taxon>
        <taxon>Metamycoplasmataceae</taxon>
        <taxon>Metamycoplasma</taxon>
    </lineage>
</organism>
<evidence type="ECO:0000313" key="3">
    <source>
        <dbReference type="EMBL" id="WYM97181.1"/>
    </source>
</evidence>
<evidence type="ECO:0000313" key="4">
    <source>
        <dbReference type="Proteomes" id="UP001622612"/>
    </source>
</evidence>
<feature type="coiled-coil region" evidence="1">
    <location>
        <begin position="46"/>
        <end position="73"/>
    </location>
</feature>
<keyword evidence="2" id="KW-0812">Transmembrane</keyword>
<sequence length="569" mass="67639">MKISIILISTFLVILLISFTIFIFFYLNNFLPREVIKKIKSNLKKITSYKNKIKLYSEQFSELANKNLDLKNNSINVEKKINIFSNICLSYEFTSNQVFNALKIHLKNHSNFELKCLIKNLSSYNKSKNLFLNIGKTYKEIINYIEEKILFPQKIQSEITNISLCDKKINELKISPDILIFFTKKIENINNEIIKYYDFFNNDIYMKKSHKWTINKLSEFNDLMQEKLSIYSKGKLYYSLINNFIPETIAKILSKHNITNLLDNSTEIEVFNKKYSTNNLNFILSSFKNSLKYLDFSKNIEFEKRLKDIFVDLELALIKLQFMQKTKSLLSIIVNQLEYFFETIKNEIEYVQRKIKNVNKTLKLNNYYKNNIDYINNEFANVEIEIEEINKMNNNSKIDASILSRTKNVLISISNILYENEKISKNIDDKINEKNILKNRFLKSQKYYYFIISLAQKFNLNIEREEIKNIINQINEMQYHIIEKNIDINNVLKNELNFYIDLIQVLALHIKIEIESAKITKLTIKKIAPFVSENEELKDLYSKLIIYNANHNYFVAIDLIEEYTKEKIN</sequence>
<keyword evidence="1" id="KW-0175">Coiled coil</keyword>
<reference evidence="3" key="1">
    <citation type="submission" date="2021-11" db="EMBL/GenBank/DDBJ databases">
        <title>The first genome sequence of unculturable Mycoplasma faucium obtained by de novo assembly of metagenomic reads.</title>
        <authorList>
            <person name="Sabat A.J."/>
            <person name="Bathoorn E."/>
            <person name="Akkerboom V."/>
            <person name="Friedrich A.W."/>
        </authorList>
    </citation>
    <scope>NUCLEOTIDE SEQUENCE [LARGE SCALE GENOMIC DNA]</scope>
    <source>
        <strain evidence="3">UMCG-MFM1</strain>
    </source>
</reference>
<dbReference type="RefSeq" id="WP_405311482.1">
    <property type="nucleotide sequence ID" value="NZ_CP088155.1"/>
</dbReference>
<dbReference type="EMBL" id="CP088155">
    <property type="protein sequence ID" value="WYM97181.1"/>
    <property type="molecule type" value="Genomic_DNA"/>
</dbReference>
<keyword evidence="2" id="KW-0472">Membrane</keyword>
<evidence type="ECO:0000256" key="2">
    <source>
        <dbReference type="SAM" id="Phobius"/>
    </source>
</evidence>
<feature type="transmembrane region" description="Helical" evidence="2">
    <location>
        <begin position="5"/>
        <end position="27"/>
    </location>
</feature>
<keyword evidence="2" id="KW-1133">Transmembrane helix</keyword>
<accession>A0ABZ2TQH4</accession>
<protein>
    <submittedName>
        <fullName evidence="3">Uncharacterized protein</fullName>
    </submittedName>
</protein>
<proteinExistence type="predicted"/>
<keyword evidence="4" id="KW-1185">Reference proteome</keyword>